<evidence type="ECO:0000256" key="18">
    <source>
        <dbReference type="ARBA" id="ARBA00061196"/>
    </source>
</evidence>
<evidence type="ECO:0000256" key="14">
    <source>
        <dbReference type="ARBA" id="ARBA00023063"/>
    </source>
</evidence>
<keyword evidence="7 21" id="KW-0349">Heme</keyword>
<dbReference type="PANTHER" id="PTHR30598">
    <property type="entry name" value="NITRATE REDUCTASE PRIVATE CHAPERONE, REDOX ENZYME MATURATION PROTEIN REMP FAMILY"/>
    <property type="match status" value="1"/>
</dbReference>
<evidence type="ECO:0000256" key="10">
    <source>
        <dbReference type="ARBA" id="ARBA00022982"/>
    </source>
</evidence>
<dbReference type="GO" id="GO:0046872">
    <property type="term" value="F:metal ion binding"/>
    <property type="evidence" value="ECO:0007669"/>
    <property type="project" value="UniProtKB-KW"/>
</dbReference>
<comment type="cofactor">
    <cofactor evidence="1">
        <name>Mo-bis(molybdopterin guanine dinucleotide)</name>
        <dbReference type="ChEBI" id="CHEBI:60539"/>
    </cofactor>
</comment>
<feature type="binding site" description="axial binding residue" evidence="21">
    <location>
        <position position="190"/>
    </location>
    <ligand>
        <name>heme b</name>
        <dbReference type="ChEBI" id="CHEBI:60344"/>
        <label>1</label>
    </ligand>
    <ligandPart>
        <name>Fe</name>
        <dbReference type="ChEBI" id="CHEBI:18248"/>
    </ligandPart>
</feature>
<comment type="similarity">
    <text evidence="18">In the C-terminal section; belongs to the nitrate reductase gamma subunit family.</text>
</comment>
<gene>
    <name evidence="23" type="ORF">MHEC_35780</name>
</gene>
<dbReference type="GO" id="GO:0042128">
    <property type="term" value="P:nitrate assimilation"/>
    <property type="evidence" value="ECO:0007669"/>
    <property type="project" value="UniProtKB-KW"/>
</dbReference>
<evidence type="ECO:0000256" key="20">
    <source>
        <dbReference type="ARBA" id="ARBA00071287"/>
    </source>
</evidence>
<name>A0A2G8B5P0_9MYCO</name>
<dbReference type="EMBL" id="AP024237">
    <property type="protein sequence ID" value="BCO37145.1"/>
    <property type="molecule type" value="Genomic_DNA"/>
</dbReference>
<dbReference type="GO" id="GO:0020037">
    <property type="term" value="F:heme binding"/>
    <property type="evidence" value="ECO:0007669"/>
    <property type="project" value="TreeGrafter"/>
</dbReference>
<dbReference type="GO" id="GO:0005886">
    <property type="term" value="C:plasma membrane"/>
    <property type="evidence" value="ECO:0007669"/>
    <property type="project" value="UniProtKB-SubCell"/>
</dbReference>
<dbReference type="PANTHER" id="PTHR30598:SF3">
    <property type="entry name" value="RESPIRATORY NITRATE REDUCTASE 1 GAMMA CHAIN"/>
    <property type="match status" value="1"/>
</dbReference>
<dbReference type="OrthoDB" id="9788113at2"/>
<evidence type="ECO:0000313" key="23">
    <source>
        <dbReference type="EMBL" id="BCO37145.1"/>
    </source>
</evidence>
<evidence type="ECO:0000256" key="7">
    <source>
        <dbReference type="ARBA" id="ARBA00022617"/>
    </source>
</evidence>
<evidence type="ECO:0000256" key="12">
    <source>
        <dbReference type="ARBA" id="ARBA00023002"/>
    </source>
</evidence>
<comment type="function">
    <text evidence="16">Does not seem to have nitrate reductase activity.</text>
</comment>
<keyword evidence="6" id="KW-0500">Molybdenum</keyword>
<evidence type="ECO:0000256" key="2">
    <source>
        <dbReference type="ARBA" id="ARBA00001970"/>
    </source>
</evidence>
<accession>A0A2G8B5P0</accession>
<keyword evidence="10" id="KW-0249">Electron transport</keyword>
<evidence type="ECO:0000256" key="8">
    <source>
        <dbReference type="ARBA" id="ARBA00022692"/>
    </source>
</evidence>
<protein>
    <recommendedName>
        <fullName evidence="20">Nitrate reductase-like protein NarX</fullName>
    </recommendedName>
</protein>
<dbReference type="FunFam" id="1.20.950.20:FF:000001">
    <property type="entry name" value="Respiratory nitrate reductase subunit gamma"/>
    <property type="match status" value="1"/>
</dbReference>
<dbReference type="Pfam" id="PF02665">
    <property type="entry name" value="Nitrate_red_gam"/>
    <property type="match status" value="1"/>
</dbReference>
<evidence type="ECO:0000313" key="24">
    <source>
        <dbReference type="Proteomes" id="UP000595446"/>
    </source>
</evidence>
<evidence type="ECO:0000256" key="19">
    <source>
        <dbReference type="ARBA" id="ARBA00061480"/>
    </source>
</evidence>
<evidence type="ECO:0000256" key="15">
    <source>
        <dbReference type="ARBA" id="ARBA00023136"/>
    </source>
</evidence>
<evidence type="ECO:0000256" key="11">
    <source>
        <dbReference type="ARBA" id="ARBA00022989"/>
    </source>
</evidence>
<evidence type="ECO:0000256" key="6">
    <source>
        <dbReference type="ARBA" id="ARBA00022505"/>
    </source>
</evidence>
<feature type="binding site" description="axial binding residue" evidence="21">
    <location>
        <position position="69"/>
    </location>
    <ligand>
        <name>heme b</name>
        <dbReference type="ChEBI" id="CHEBI:60344"/>
        <label>1</label>
    </ligand>
    <ligandPart>
        <name>Fe</name>
        <dbReference type="ChEBI" id="CHEBI:18248"/>
    </ligandPart>
</feature>
<keyword evidence="13 21" id="KW-0408">Iron</keyword>
<comment type="cofactor">
    <cofactor evidence="2">
        <name>heme b</name>
        <dbReference type="ChEBI" id="CHEBI:60344"/>
    </cofactor>
</comment>
<dbReference type="Gene3D" id="1.20.950.20">
    <property type="entry name" value="Transmembrane di-heme cytochromes, Chain C"/>
    <property type="match status" value="1"/>
</dbReference>
<evidence type="ECO:0000256" key="4">
    <source>
        <dbReference type="ARBA" id="ARBA00022448"/>
    </source>
</evidence>
<proteinExistence type="inferred from homology"/>
<keyword evidence="15" id="KW-0472">Membrane</keyword>
<keyword evidence="5" id="KW-1003">Cell membrane</keyword>
<feature type="binding site" description="axial binding residue" evidence="21">
    <location>
        <position position="59"/>
    </location>
    <ligand>
        <name>heme b</name>
        <dbReference type="ChEBI" id="CHEBI:60344"/>
        <label>1</label>
    </ligand>
    <ligandPart>
        <name>Fe</name>
        <dbReference type="ChEBI" id="CHEBI:18248"/>
    </ligandPart>
</feature>
<dbReference type="GO" id="GO:0019645">
    <property type="term" value="P:anaerobic electron transport chain"/>
    <property type="evidence" value="ECO:0007669"/>
    <property type="project" value="TreeGrafter"/>
</dbReference>
<reference evidence="23 24" key="1">
    <citation type="submission" date="2020-12" db="EMBL/GenBank/DDBJ databases">
        <title>Complete genome sequence of Mycobacterium heckeshornense JCM 15655T, closely related to a pathogenic non-tuberculous mycobacterial species Mycobacterium xenopi.</title>
        <authorList>
            <person name="Yoshida M."/>
            <person name="Fukano H."/>
            <person name="Asakura T."/>
            <person name="Suzuki M."/>
            <person name="Hoshino Y."/>
        </authorList>
    </citation>
    <scope>NUCLEOTIDE SEQUENCE [LARGE SCALE GENOMIC DNA]</scope>
    <source>
        <strain evidence="23 24">JCM 15655</strain>
    </source>
</reference>
<evidence type="ECO:0000256" key="17">
    <source>
        <dbReference type="ARBA" id="ARBA00061095"/>
    </source>
</evidence>
<dbReference type="GO" id="GO:0009055">
    <property type="term" value="F:electron transfer activity"/>
    <property type="evidence" value="ECO:0007669"/>
    <property type="project" value="TreeGrafter"/>
</dbReference>
<sequence length="249" mass="28711">MIPLSAWDIWWWVILPYTAIVVFVVGHIWRWRYDQFGWTSHSTQLQERRLLKWGSPLFHYATFAAIFGHILGILVPKSVTDWLGIPETWYQDFSAVAGSTAAVGILIGAAVLTFRRTMIPRVRGTTSAVDYLALILLGIIVILGIFLTLGIEDTSHYEYRNTVGVWFRSLATFHPNVRAITAAPFLYQLHAAAAWAIFIVWPFSRLVHAWSYPLWYLWRPYIVIRSRVADRPHEPGTSGRRWRKIGVPY</sequence>
<dbReference type="SUPFAM" id="SSF103501">
    <property type="entry name" value="Respiratory nitrate reductase 1 gamma chain"/>
    <property type="match status" value="1"/>
</dbReference>
<evidence type="ECO:0000256" key="13">
    <source>
        <dbReference type="ARBA" id="ARBA00023004"/>
    </source>
</evidence>
<dbReference type="InterPro" id="IPR036197">
    <property type="entry name" value="NarG-like_sf"/>
</dbReference>
<keyword evidence="8" id="KW-0812">Transmembrane</keyword>
<keyword evidence="14" id="KW-0534">Nitrate assimilation</keyword>
<evidence type="ECO:0000256" key="16">
    <source>
        <dbReference type="ARBA" id="ARBA00056200"/>
    </source>
</evidence>
<comment type="subcellular location">
    <subcellularLocation>
        <location evidence="3">Cell membrane</location>
        <topology evidence="3">Multi-pass membrane protein</topology>
    </subcellularLocation>
</comment>
<keyword evidence="4" id="KW-0813">Transport</keyword>
<evidence type="ECO:0000256" key="5">
    <source>
        <dbReference type="ARBA" id="ARBA00022475"/>
    </source>
</evidence>
<dbReference type="GO" id="GO:0008940">
    <property type="term" value="F:nitrate reductase activity"/>
    <property type="evidence" value="ECO:0007669"/>
    <property type="project" value="InterPro"/>
</dbReference>
<evidence type="ECO:0000259" key="22">
    <source>
        <dbReference type="Pfam" id="PF02665"/>
    </source>
</evidence>
<evidence type="ECO:0000256" key="1">
    <source>
        <dbReference type="ARBA" id="ARBA00001942"/>
    </source>
</evidence>
<evidence type="ECO:0000256" key="21">
    <source>
        <dbReference type="PIRSR" id="PIRSR603816-1"/>
    </source>
</evidence>
<dbReference type="AlphaFoldDB" id="A0A2G8B5P0"/>
<comment type="similarity">
    <text evidence="19">In the N-terminal section; belongs to the nitrate reductase alpha subunit family.</text>
</comment>
<evidence type="ECO:0000256" key="3">
    <source>
        <dbReference type="ARBA" id="ARBA00004651"/>
    </source>
</evidence>
<keyword evidence="9" id="KW-0479">Metal-binding</keyword>
<dbReference type="RefSeq" id="WP_048893244.1">
    <property type="nucleotide sequence ID" value="NZ_AP024237.1"/>
</dbReference>
<feature type="domain" description="NarG-like" evidence="22">
    <location>
        <begin position="10"/>
        <end position="227"/>
    </location>
</feature>
<keyword evidence="12" id="KW-0560">Oxidoreductase</keyword>
<dbReference type="GO" id="GO:0009325">
    <property type="term" value="C:nitrate reductase complex"/>
    <property type="evidence" value="ECO:0007669"/>
    <property type="project" value="InterPro"/>
</dbReference>
<dbReference type="InterPro" id="IPR051936">
    <property type="entry name" value="Heme-iron_electron_transfer"/>
</dbReference>
<keyword evidence="11" id="KW-1133">Transmembrane helix</keyword>
<dbReference type="Proteomes" id="UP000595446">
    <property type="component" value="Chromosome"/>
</dbReference>
<comment type="similarity">
    <text evidence="17">In the central section; belongs to the NarJ/NarW family.</text>
</comment>
<keyword evidence="24" id="KW-1185">Reference proteome</keyword>
<feature type="binding site" description="axial binding residue" evidence="21">
    <location>
        <position position="208"/>
    </location>
    <ligand>
        <name>heme b</name>
        <dbReference type="ChEBI" id="CHEBI:60344"/>
        <label>1</label>
    </ligand>
    <ligandPart>
        <name>Fe</name>
        <dbReference type="ChEBI" id="CHEBI:18248"/>
    </ligandPart>
</feature>
<dbReference type="NCBIfam" id="TIGR00351">
    <property type="entry name" value="narI"/>
    <property type="match status" value="1"/>
</dbReference>
<dbReference type="STRING" id="110505.ACT16_20220"/>
<organism evidence="23 24">
    <name type="scientific">Mycobacterium heckeshornense</name>
    <dbReference type="NCBI Taxonomy" id="110505"/>
    <lineage>
        <taxon>Bacteria</taxon>
        <taxon>Bacillati</taxon>
        <taxon>Actinomycetota</taxon>
        <taxon>Actinomycetes</taxon>
        <taxon>Mycobacteriales</taxon>
        <taxon>Mycobacteriaceae</taxon>
        <taxon>Mycobacterium</taxon>
    </lineage>
</organism>
<dbReference type="InterPro" id="IPR003816">
    <property type="entry name" value="Nitrate_red_gam"/>
</dbReference>
<dbReference type="InterPro" id="IPR023234">
    <property type="entry name" value="NarG-like_domain"/>
</dbReference>
<evidence type="ECO:0000256" key="9">
    <source>
        <dbReference type="ARBA" id="ARBA00022723"/>
    </source>
</evidence>